<dbReference type="AlphaFoldDB" id="A0A8B9SMC7"/>
<reference evidence="2" key="2">
    <citation type="submission" date="2025-08" db="UniProtKB">
        <authorList>
            <consortium name="Ensembl"/>
        </authorList>
    </citation>
    <scope>IDENTIFICATION</scope>
</reference>
<dbReference type="Ensembl" id="ENSAPLT00020009102.1">
    <property type="protein sequence ID" value="ENSAPLP00020008459.1"/>
    <property type="gene ID" value="ENSAPLG00020006244.1"/>
</dbReference>
<proteinExistence type="predicted"/>
<evidence type="ECO:0000256" key="1">
    <source>
        <dbReference type="SAM" id="MobiDB-lite"/>
    </source>
</evidence>
<evidence type="ECO:0000313" key="3">
    <source>
        <dbReference type="Proteomes" id="UP000694400"/>
    </source>
</evidence>
<feature type="compositionally biased region" description="Polar residues" evidence="1">
    <location>
        <begin position="36"/>
        <end position="45"/>
    </location>
</feature>
<organism evidence="2 3">
    <name type="scientific">Anas platyrhynchos</name>
    <name type="common">Mallard</name>
    <name type="synonym">Anas boschas</name>
    <dbReference type="NCBI Taxonomy" id="8839"/>
    <lineage>
        <taxon>Eukaryota</taxon>
        <taxon>Metazoa</taxon>
        <taxon>Chordata</taxon>
        <taxon>Craniata</taxon>
        <taxon>Vertebrata</taxon>
        <taxon>Euteleostomi</taxon>
        <taxon>Archelosauria</taxon>
        <taxon>Archosauria</taxon>
        <taxon>Dinosauria</taxon>
        <taxon>Saurischia</taxon>
        <taxon>Theropoda</taxon>
        <taxon>Coelurosauria</taxon>
        <taxon>Aves</taxon>
        <taxon>Neognathae</taxon>
        <taxon>Galloanserae</taxon>
        <taxon>Anseriformes</taxon>
        <taxon>Anatidae</taxon>
        <taxon>Anatinae</taxon>
        <taxon>Anas</taxon>
    </lineage>
</organism>
<reference evidence="2" key="3">
    <citation type="submission" date="2025-09" db="UniProtKB">
        <authorList>
            <consortium name="Ensembl"/>
        </authorList>
    </citation>
    <scope>IDENTIFICATION</scope>
</reference>
<sequence>MATECEWRCKDCFLSSERAYAESFSCPENTAEDRNSAGQVSSSPLEHSCGEKCNVFQGITCASLCPEAKWVWRSPAGPLQKSHSDAVQARLCLGWSQA</sequence>
<reference evidence="2" key="1">
    <citation type="submission" date="2019-08" db="EMBL/GenBank/DDBJ databases">
        <title>Three high-quality genomes provides insights into domestication of ducks.</title>
        <authorList>
            <person name="Hou Z.C."/>
            <person name="Zhu F."/>
            <person name="Yin Z.T."/>
            <person name="Zhang F."/>
        </authorList>
    </citation>
    <scope>NUCLEOTIDE SEQUENCE [LARGE SCALE GENOMIC DNA]</scope>
</reference>
<accession>A0A8B9SMC7</accession>
<dbReference type="Proteomes" id="UP000694400">
    <property type="component" value="Chromosome 32"/>
</dbReference>
<feature type="region of interest" description="Disordered" evidence="1">
    <location>
        <begin position="27"/>
        <end position="47"/>
    </location>
</feature>
<evidence type="ECO:0000313" key="2">
    <source>
        <dbReference type="Ensembl" id="ENSAPLP00020008459.1"/>
    </source>
</evidence>
<name>A0A8B9SMC7_ANAPL</name>
<protein>
    <submittedName>
        <fullName evidence="2">Uncharacterized protein</fullName>
    </submittedName>
</protein>